<dbReference type="SMART" id="SM00052">
    <property type="entry name" value="EAL"/>
    <property type="match status" value="1"/>
</dbReference>
<dbReference type="InterPro" id="IPR035919">
    <property type="entry name" value="EAL_sf"/>
</dbReference>
<evidence type="ECO:0000313" key="5">
    <source>
        <dbReference type="Proteomes" id="UP000637628"/>
    </source>
</evidence>
<evidence type="ECO:0000259" key="3">
    <source>
        <dbReference type="PROSITE" id="PS50887"/>
    </source>
</evidence>
<dbReference type="NCBIfam" id="TIGR00229">
    <property type="entry name" value="sensory_box"/>
    <property type="match status" value="1"/>
</dbReference>
<dbReference type="SUPFAM" id="SSF55785">
    <property type="entry name" value="PYP-like sensor domain (PAS domain)"/>
    <property type="match status" value="1"/>
</dbReference>
<reference evidence="4 5" key="1">
    <citation type="submission" date="2021-01" db="EMBL/GenBank/DDBJ databases">
        <title>Whole genome shotgun sequence of Actinoplanes durhamensis NBRC 14914.</title>
        <authorList>
            <person name="Komaki H."/>
            <person name="Tamura T."/>
        </authorList>
    </citation>
    <scope>NUCLEOTIDE SEQUENCE [LARGE SCALE GENOMIC DNA]</scope>
    <source>
        <strain evidence="4 5">NBRC 14914</strain>
    </source>
</reference>
<name>A0ABQ3ZAT2_9ACTN</name>
<dbReference type="InterPro" id="IPR035965">
    <property type="entry name" value="PAS-like_dom_sf"/>
</dbReference>
<dbReference type="SUPFAM" id="SSF141868">
    <property type="entry name" value="EAL domain-like"/>
    <property type="match status" value="1"/>
</dbReference>
<dbReference type="InterPro" id="IPR001633">
    <property type="entry name" value="EAL_dom"/>
</dbReference>
<dbReference type="Gene3D" id="3.30.70.270">
    <property type="match status" value="1"/>
</dbReference>
<dbReference type="SUPFAM" id="SSF55073">
    <property type="entry name" value="Nucleotide cyclase"/>
    <property type="match status" value="1"/>
</dbReference>
<dbReference type="Pfam" id="PF00990">
    <property type="entry name" value="GGDEF"/>
    <property type="match status" value="1"/>
</dbReference>
<dbReference type="PROSITE" id="PS50883">
    <property type="entry name" value="EAL"/>
    <property type="match status" value="1"/>
</dbReference>
<feature type="transmembrane region" description="Helical" evidence="1">
    <location>
        <begin position="63"/>
        <end position="83"/>
    </location>
</feature>
<dbReference type="CDD" id="cd01948">
    <property type="entry name" value="EAL"/>
    <property type="match status" value="1"/>
</dbReference>
<dbReference type="PANTHER" id="PTHR44757:SF2">
    <property type="entry name" value="BIOFILM ARCHITECTURE MAINTENANCE PROTEIN MBAA"/>
    <property type="match status" value="1"/>
</dbReference>
<evidence type="ECO:0000259" key="2">
    <source>
        <dbReference type="PROSITE" id="PS50883"/>
    </source>
</evidence>
<feature type="transmembrane region" description="Helical" evidence="1">
    <location>
        <begin position="144"/>
        <end position="162"/>
    </location>
</feature>
<dbReference type="SMART" id="SM00091">
    <property type="entry name" value="PAS"/>
    <property type="match status" value="1"/>
</dbReference>
<keyword evidence="5" id="KW-1185">Reference proteome</keyword>
<evidence type="ECO:0000313" key="4">
    <source>
        <dbReference type="EMBL" id="GIE06943.1"/>
    </source>
</evidence>
<feature type="domain" description="EAL" evidence="2">
    <location>
        <begin position="500"/>
        <end position="756"/>
    </location>
</feature>
<dbReference type="InterPro" id="IPR029787">
    <property type="entry name" value="Nucleotide_cyclase"/>
</dbReference>
<dbReference type="Pfam" id="PF00563">
    <property type="entry name" value="EAL"/>
    <property type="match status" value="1"/>
</dbReference>
<keyword evidence="1" id="KW-0472">Membrane</keyword>
<dbReference type="PANTHER" id="PTHR44757">
    <property type="entry name" value="DIGUANYLATE CYCLASE DGCP"/>
    <property type="match status" value="1"/>
</dbReference>
<comment type="caution">
    <text evidence="4">The sequence shown here is derived from an EMBL/GenBank/DDBJ whole genome shotgun (WGS) entry which is preliminary data.</text>
</comment>
<feature type="transmembrane region" description="Helical" evidence="1">
    <location>
        <begin position="95"/>
        <end position="113"/>
    </location>
</feature>
<dbReference type="InterPro" id="IPR000160">
    <property type="entry name" value="GGDEF_dom"/>
</dbReference>
<feature type="transmembrane region" description="Helical" evidence="1">
    <location>
        <begin position="37"/>
        <end position="57"/>
    </location>
</feature>
<dbReference type="CDD" id="cd00130">
    <property type="entry name" value="PAS"/>
    <property type="match status" value="1"/>
</dbReference>
<dbReference type="InterPro" id="IPR000014">
    <property type="entry name" value="PAS"/>
</dbReference>
<dbReference type="Gene3D" id="3.30.450.20">
    <property type="entry name" value="PAS domain"/>
    <property type="match status" value="1"/>
</dbReference>
<dbReference type="SMART" id="SM00267">
    <property type="entry name" value="GGDEF"/>
    <property type="match status" value="1"/>
</dbReference>
<dbReference type="CDD" id="cd01949">
    <property type="entry name" value="GGDEF"/>
    <property type="match status" value="1"/>
</dbReference>
<keyword evidence="1" id="KW-0812">Transmembrane</keyword>
<dbReference type="EMBL" id="BOML01000071">
    <property type="protein sequence ID" value="GIE06943.1"/>
    <property type="molecule type" value="Genomic_DNA"/>
</dbReference>
<sequence length="760" mass="82500">MTFPQVGVGGADHRGMVMRWADAESGRVTHLSRQIRLNLWVFAALTVMGVVRVLFAWPEARRWALFPLGLAILTLVGAHFLPWDSLTRRPWMPRALLATYAAAMLAQFVFCLPDPDAELLFPVGAVMITVAAATTIGSRAGITIGVGGFTAYLLLLFAQPSLDLPLSSSIAAVMGGVAGLCVLTANNRRHHLAERRAAERRTAALMENGSDAVLAVGDHEVRYASTSTGRILGRDAATLTIADLGDMTHPDDFERVQEFLGKLRLAGAGATDRLESRSRATDGTWLDVEVTATNHLDDPDIQAIILSVRDVSTQKALRAQLTRQAFEDPVTGLPNRALLLDRILTAVRRHARTSGRVSLLLIDLDDFKKINDTRGHMAGDDFLRTVAQRMTAAVRPSDTLARLGGDEFAVFVEELDDIGLHAMAERLLAEIKQPVRLGTTDLIGTASIGIATLKSTQDADGDAANDLMRDADLAMYAAKAGGRDRISVFDPSMYTAAVMEAEARTELERGLANDEFVVNYQPIVDLPSGKLVGVEALARWQHPERGLVAPDAFIAQAERTGLIVALGAHILRVACHEVARWQREIPGAENVRVSINLSARQFQEADLVDTVRAALTDSGIRPDLVVLEITESLLMQDVDATVVTLHELRDLGVRIAIDDFGTGYSSLSYLRRFPIDILKIDKAFIDGITLDSDDATLAEAVVGLGKALRLSTVAEGIEHIDQQEMLSDLGVTYGQGYLFARPGTADEIAAMVREHYGPDY</sequence>
<dbReference type="Gene3D" id="3.20.20.450">
    <property type="entry name" value="EAL domain"/>
    <property type="match status" value="1"/>
</dbReference>
<protein>
    <recommendedName>
        <fullName evidence="6">EAL domain-containing protein</fullName>
    </recommendedName>
</protein>
<feature type="domain" description="GGDEF" evidence="3">
    <location>
        <begin position="355"/>
        <end position="491"/>
    </location>
</feature>
<evidence type="ECO:0000256" key="1">
    <source>
        <dbReference type="SAM" id="Phobius"/>
    </source>
</evidence>
<organism evidence="4 5">
    <name type="scientific">Paractinoplanes durhamensis</name>
    <dbReference type="NCBI Taxonomy" id="113563"/>
    <lineage>
        <taxon>Bacteria</taxon>
        <taxon>Bacillati</taxon>
        <taxon>Actinomycetota</taxon>
        <taxon>Actinomycetes</taxon>
        <taxon>Micromonosporales</taxon>
        <taxon>Micromonosporaceae</taxon>
        <taxon>Paractinoplanes</taxon>
    </lineage>
</organism>
<keyword evidence="1" id="KW-1133">Transmembrane helix</keyword>
<dbReference type="NCBIfam" id="TIGR00254">
    <property type="entry name" value="GGDEF"/>
    <property type="match status" value="1"/>
</dbReference>
<dbReference type="InterPro" id="IPR043128">
    <property type="entry name" value="Rev_trsase/Diguanyl_cyclase"/>
</dbReference>
<gene>
    <name evidence="4" type="ORF">Adu01nite_82930</name>
</gene>
<proteinExistence type="predicted"/>
<dbReference type="InterPro" id="IPR052155">
    <property type="entry name" value="Biofilm_reg_signaling"/>
</dbReference>
<evidence type="ECO:0008006" key="6">
    <source>
        <dbReference type="Google" id="ProtNLM"/>
    </source>
</evidence>
<dbReference type="PROSITE" id="PS50887">
    <property type="entry name" value="GGDEF"/>
    <property type="match status" value="1"/>
</dbReference>
<accession>A0ABQ3ZAT2</accession>
<feature type="transmembrane region" description="Helical" evidence="1">
    <location>
        <begin position="168"/>
        <end position="186"/>
    </location>
</feature>
<dbReference type="Proteomes" id="UP000637628">
    <property type="component" value="Unassembled WGS sequence"/>
</dbReference>
<feature type="transmembrane region" description="Helical" evidence="1">
    <location>
        <begin position="119"/>
        <end position="137"/>
    </location>
</feature>